<dbReference type="InterPro" id="IPR007899">
    <property type="entry name" value="CHAD_dom"/>
</dbReference>
<comment type="caution">
    <text evidence="3">The sequence shown here is derived from an EMBL/GenBank/DDBJ whole genome shotgun (WGS) entry which is preliminary data.</text>
</comment>
<dbReference type="InterPro" id="IPR033469">
    <property type="entry name" value="CYTH-like_dom_sf"/>
</dbReference>
<evidence type="ECO:0000313" key="4">
    <source>
        <dbReference type="Proteomes" id="UP001250932"/>
    </source>
</evidence>
<evidence type="ECO:0000259" key="1">
    <source>
        <dbReference type="PROSITE" id="PS51707"/>
    </source>
</evidence>
<dbReference type="CDD" id="cd07374">
    <property type="entry name" value="CYTH-like_Pase"/>
    <property type="match status" value="1"/>
</dbReference>
<dbReference type="Proteomes" id="UP001250932">
    <property type="component" value="Unassembled WGS sequence"/>
</dbReference>
<reference evidence="3 4" key="1">
    <citation type="journal article" date="2023" name="ISME J.">
        <title>Cultivation and genomic characterization of novel and ubiquitous marine nitrite-oxidizing bacteria from the Nitrospirales.</title>
        <authorList>
            <person name="Mueller A.J."/>
            <person name="Daebeler A."/>
            <person name="Herbold C.W."/>
            <person name="Kirkegaard R.H."/>
            <person name="Daims H."/>
        </authorList>
    </citation>
    <scope>NUCLEOTIDE SEQUENCE [LARGE SCALE GENOMIC DNA]</scope>
    <source>
        <strain evidence="3 4">EB</strain>
    </source>
</reference>
<dbReference type="InterPro" id="IPR038186">
    <property type="entry name" value="CHAD_dom_sf"/>
</dbReference>
<sequence>MEYQLREWVEHEIKLNIGSRFRLPDIPGDTLAPRVFTSTYFDTAGHRLARLGISLRRLTDHRKTRWQLKLPHKRSRLELEIPSHHGTPPEPFLDLLFGLLRNEPCEVIAKLRTKRSGIRAQTMEGPLATIVVDRVTILDGRRAIGRFSEIEIERLGGNEKEMNRLKSLLRSAGAEEGDPRPKIVKVLGIQPDSTAPTVAASAPPLDHFKVMIENQVKELLLHDPGTRFGKDPEELHRMRVSTRKFRALLRAAKVLLLPEWSNSLRTEMGWLGQALGAVRDYDVLLAHLQLEASSLLPAEKKIFCRVLISLETKRSVARAHLLEALRSDRYLKLLNYLEEAVHHPMPSTTEGVTLKEIARKEFNKLRRMVRQLKSNPSDQELHRVRIRTKRARYAAELAQRTMEKAVSRYIKQSKRLQGVLGDHQDAIIAEKQLRELLPGIRSYKSAFVMGQVVARLHSRRQQARAAFPQEWEKLKKRGRLAFSEPS</sequence>
<dbReference type="Pfam" id="PF01928">
    <property type="entry name" value="CYTH"/>
    <property type="match status" value="1"/>
</dbReference>
<dbReference type="EMBL" id="JAQOUE010000001">
    <property type="protein sequence ID" value="MDT7043184.1"/>
    <property type="molecule type" value="Genomic_DNA"/>
</dbReference>
<dbReference type="InterPro" id="IPR023577">
    <property type="entry name" value="CYTH_domain"/>
</dbReference>
<dbReference type="SMART" id="SM00880">
    <property type="entry name" value="CHAD"/>
    <property type="match status" value="1"/>
</dbReference>
<feature type="domain" description="CHAD" evidence="2">
    <location>
        <begin position="201"/>
        <end position="476"/>
    </location>
</feature>
<feature type="domain" description="CYTH" evidence="1">
    <location>
        <begin position="1"/>
        <end position="190"/>
    </location>
</feature>
<organism evidence="3 4">
    <name type="scientific">Candidatus Nitronereus thalassa</name>
    <dbReference type="NCBI Taxonomy" id="3020898"/>
    <lineage>
        <taxon>Bacteria</taxon>
        <taxon>Pseudomonadati</taxon>
        <taxon>Nitrospirota</taxon>
        <taxon>Nitrospiria</taxon>
        <taxon>Nitrospirales</taxon>
        <taxon>Nitrospiraceae</taxon>
        <taxon>Candidatus Nitronereus</taxon>
    </lineage>
</organism>
<evidence type="ECO:0000259" key="2">
    <source>
        <dbReference type="PROSITE" id="PS51708"/>
    </source>
</evidence>
<protein>
    <submittedName>
        <fullName evidence="3">CYTH and CHAD domain-containing protein</fullName>
    </submittedName>
</protein>
<accession>A0ABU3K9R0</accession>
<dbReference type="SUPFAM" id="SSF55154">
    <property type="entry name" value="CYTH-like phosphatases"/>
    <property type="match status" value="1"/>
</dbReference>
<proteinExistence type="predicted"/>
<dbReference type="Pfam" id="PF05235">
    <property type="entry name" value="CHAD"/>
    <property type="match status" value="1"/>
</dbReference>
<dbReference type="PROSITE" id="PS51708">
    <property type="entry name" value="CHAD"/>
    <property type="match status" value="1"/>
</dbReference>
<dbReference type="Gene3D" id="1.40.20.10">
    <property type="entry name" value="CHAD domain"/>
    <property type="match status" value="1"/>
</dbReference>
<name>A0ABU3K9R0_9BACT</name>
<gene>
    <name evidence="3" type="ORF">PPG34_12560</name>
</gene>
<keyword evidence="4" id="KW-1185">Reference proteome</keyword>
<dbReference type="PANTHER" id="PTHR39339:SF1">
    <property type="entry name" value="CHAD DOMAIN-CONTAINING PROTEIN"/>
    <property type="match status" value="1"/>
</dbReference>
<dbReference type="Gene3D" id="2.40.320.10">
    <property type="entry name" value="Hypothetical Protein Pfu-838710-001"/>
    <property type="match status" value="1"/>
</dbReference>
<dbReference type="PROSITE" id="PS51707">
    <property type="entry name" value="CYTH"/>
    <property type="match status" value="1"/>
</dbReference>
<evidence type="ECO:0000313" key="3">
    <source>
        <dbReference type="EMBL" id="MDT7043184.1"/>
    </source>
</evidence>
<dbReference type="RefSeq" id="WP_313833693.1">
    <property type="nucleotide sequence ID" value="NZ_JAQOUE010000001.1"/>
</dbReference>
<dbReference type="PANTHER" id="PTHR39339">
    <property type="entry name" value="SLR1444 PROTEIN"/>
    <property type="match status" value="1"/>
</dbReference>